<dbReference type="EMBL" id="JABAYA010000165">
    <property type="protein sequence ID" value="KAF7723061.1"/>
    <property type="molecule type" value="Genomic_DNA"/>
</dbReference>
<evidence type="ECO:0000313" key="9">
    <source>
        <dbReference type="Proteomes" id="UP000605846"/>
    </source>
</evidence>
<dbReference type="SUPFAM" id="SSF55068">
    <property type="entry name" value="Peptide methionine sulfoxide reductase"/>
    <property type="match status" value="1"/>
</dbReference>
<dbReference type="Pfam" id="PF01625">
    <property type="entry name" value="PMSR"/>
    <property type="match status" value="1"/>
</dbReference>
<feature type="coiled-coil region" evidence="5">
    <location>
        <begin position="49"/>
        <end position="83"/>
    </location>
</feature>
<evidence type="ECO:0000313" key="8">
    <source>
        <dbReference type="EMBL" id="KAF7723061.1"/>
    </source>
</evidence>
<organism evidence="8 9">
    <name type="scientific">Apophysomyces ossiformis</name>
    <dbReference type="NCBI Taxonomy" id="679940"/>
    <lineage>
        <taxon>Eukaryota</taxon>
        <taxon>Fungi</taxon>
        <taxon>Fungi incertae sedis</taxon>
        <taxon>Mucoromycota</taxon>
        <taxon>Mucoromycotina</taxon>
        <taxon>Mucoromycetes</taxon>
        <taxon>Mucorales</taxon>
        <taxon>Mucorineae</taxon>
        <taxon>Mucoraceae</taxon>
        <taxon>Apophysomyces</taxon>
    </lineage>
</organism>
<dbReference type="Proteomes" id="UP000605846">
    <property type="component" value="Unassembled WGS sequence"/>
</dbReference>
<keyword evidence="9" id="KW-1185">Reference proteome</keyword>
<dbReference type="EC" id="1.8.4.11" evidence="2"/>
<dbReference type="Gene3D" id="3.90.70.80">
    <property type="match status" value="1"/>
</dbReference>
<dbReference type="InterPro" id="IPR038765">
    <property type="entry name" value="Papain-like_cys_pep_sf"/>
</dbReference>
<reference evidence="8" key="1">
    <citation type="submission" date="2020-01" db="EMBL/GenBank/DDBJ databases">
        <title>Genome Sequencing of Three Apophysomyces-Like Fungal Strains Confirms a Novel Fungal Genus in the Mucoromycota with divergent Burkholderia-like Endosymbiotic Bacteria.</title>
        <authorList>
            <person name="Stajich J.E."/>
            <person name="Macias A.M."/>
            <person name="Carter-House D."/>
            <person name="Lovett B."/>
            <person name="Kasson L.R."/>
            <person name="Berry K."/>
            <person name="Grigoriev I."/>
            <person name="Chang Y."/>
            <person name="Spatafora J."/>
            <person name="Kasson M.T."/>
        </authorList>
    </citation>
    <scope>NUCLEOTIDE SEQUENCE</scope>
    <source>
        <strain evidence="8">NRRL A-21654</strain>
    </source>
</reference>
<comment type="caution">
    <text evidence="8">The sequence shown here is derived from an EMBL/GenBank/DDBJ whole genome shotgun (WGS) entry which is preliminary data.</text>
</comment>
<keyword evidence="5" id="KW-0175">Coiled coil</keyword>
<dbReference type="PROSITE" id="PS50802">
    <property type="entry name" value="OTU"/>
    <property type="match status" value="1"/>
</dbReference>
<comment type="similarity">
    <text evidence="1">Belongs to the MsrA Met sulfoxide reductase family.</text>
</comment>
<evidence type="ECO:0000256" key="1">
    <source>
        <dbReference type="ARBA" id="ARBA00005591"/>
    </source>
</evidence>
<dbReference type="InterPro" id="IPR036509">
    <property type="entry name" value="Met_Sox_Rdtase_MsrA_sf"/>
</dbReference>
<dbReference type="InterPro" id="IPR002569">
    <property type="entry name" value="Met_Sox_Rdtase_MsrA_dom"/>
</dbReference>
<proteinExistence type="inferred from homology"/>
<feature type="compositionally biased region" description="Basic and acidic residues" evidence="6">
    <location>
        <begin position="170"/>
        <end position="188"/>
    </location>
</feature>
<evidence type="ECO:0000256" key="3">
    <source>
        <dbReference type="ARBA" id="ARBA00023002"/>
    </source>
</evidence>
<dbReference type="OrthoDB" id="415023at2759"/>
<protein>
    <recommendedName>
        <fullName evidence="2">peptide-methionine (S)-S-oxide reductase</fullName>
        <ecNumber evidence="2">1.8.4.11</ecNumber>
    </recommendedName>
    <alternativeName>
        <fullName evidence="4">Peptide-methionine (S)-S-oxide reductase</fullName>
    </alternativeName>
</protein>
<accession>A0A8H7BID8</accession>
<dbReference type="Gene3D" id="3.30.1060.10">
    <property type="entry name" value="Peptide methionine sulphoxide reductase MsrA"/>
    <property type="match status" value="1"/>
</dbReference>
<evidence type="ECO:0000256" key="4">
    <source>
        <dbReference type="ARBA" id="ARBA00030643"/>
    </source>
</evidence>
<dbReference type="NCBIfam" id="TIGR00401">
    <property type="entry name" value="msrA"/>
    <property type="match status" value="1"/>
</dbReference>
<dbReference type="PANTHER" id="PTHR43774">
    <property type="entry name" value="PEPTIDE METHIONINE SULFOXIDE REDUCTASE"/>
    <property type="match status" value="1"/>
</dbReference>
<dbReference type="InterPro" id="IPR003323">
    <property type="entry name" value="OTU_dom"/>
</dbReference>
<evidence type="ECO:0000256" key="6">
    <source>
        <dbReference type="SAM" id="MobiDB-lite"/>
    </source>
</evidence>
<dbReference type="SUPFAM" id="SSF54001">
    <property type="entry name" value="Cysteine proteinases"/>
    <property type="match status" value="1"/>
</dbReference>
<name>A0A8H7BID8_9FUNG</name>
<sequence length="474" mass="53891">MQSKLLDLEVTSLSQNFGIQQEQNSCYSTLDMTETSSARQDPLEEPTASNNVEGTAETLEAMLNRHRAEQRDLNNKIAAMRKSIPKSNKQKKREMTSRISDMEYHLRKRHEEELRALKGESVEEVALDDGISLERLNALTVEEEPMAPLPSPANSATPTKKPNRNKLRKERKEAEMQRLRDEAEKEAENQVDYAAVESAAINELLVPMKLKLQEITADGHCLYNAVANQLKERYNDQTTYKDLREAAAAYMRDHPDDFLPFLYKDDGDMYSSEDFQKYCDDVEKTARWGGQLEILALSRAKQLPIHIVQMGSPVLKINDEEFPGKAPLKLAGVEHIYNKHFKGLQTKVGYTGGDAQHAEYHKVKSGSTQHAEAVQIQFDPTQISYEDLVEFFYKMHDPTTENAQGPDVGSQYRSAIFYHSPEQRTIAEAVTARVQEQHYKDSKIATEIAAASEFYDAETYHQSYLANNPEGYAR</sequence>
<feature type="region of interest" description="Disordered" evidence="6">
    <location>
        <begin position="142"/>
        <end position="189"/>
    </location>
</feature>
<evidence type="ECO:0000259" key="7">
    <source>
        <dbReference type="PROSITE" id="PS50802"/>
    </source>
</evidence>
<dbReference type="Pfam" id="PF02338">
    <property type="entry name" value="OTU"/>
    <property type="match status" value="1"/>
</dbReference>
<dbReference type="GO" id="GO:0008113">
    <property type="term" value="F:peptide-methionine (S)-S-oxide reductase activity"/>
    <property type="evidence" value="ECO:0007669"/>
    <property type="project" value="UniProtKB-EC"/>
</dbReference>
<evidence type="ECO:0000256" key="2">
    <source>
        <dbReference type="ARBA" id="ARBA00012502"/>
    </source>
</evidence>
<feature type="domain" description="OTU" evidence="7">
    <location>
        <begin position="210"/>
        <end position="347"/>
    </location>
</feature>
<dbReference type="AlphaFoldDB" id="A0A8H7BID8"/>
<dbReference type="CDD" id="cd22748">
    <property type="entry name" value="OTU_OTUD6-like"/>
    <property type="match status" value="1"/>
</dbReference>
<keyword evidence="3" id="KW-0560">Oxidoreductase</keyword>
<dbReference type="PANTHER" id="PTHR43774:SF1">
    <property type="entry name" value="PEPTIDE METHIONINE SULFOXIDE REDUCTASE MSRA 2"/>
    <property type="match status" value="1"/>
</dbReference>
<gene>
    <name evidence="8" type="primary">MXR1_1</name>
    <name evidence="8" type="ORF">EC973_002395</name>
</gene>
<dbReference type="HAMAP" id="MF_01401">
    <property type="entry name" value="MsrA"/>
    <property type="match status" value="1"/>
</dbReference>
<evidence type="ECO:0000256" key="5">
    <source>
        <dbReference type="SAM" id="Coils"/>
    </source>
</evidence>